<evidence type="ECO:0000313" key="1">
    <source>
        <dbReference type="EMBL" id="KYC42375.1"/>
    </source>
</evidence>
<keyword evidence="2" id="KW-1185">Reference proteome</keyword>
<sequence length="69" mass="7173">MTKITIFQLHTVDADSIQKLTDAEIDATKGGLVTIDADVRNAFVSAVNSAAFGANLVVNNVLRSIGLGA</sequence>
<reference evidence="1 2" key="1">
    <citation type="journal article" date="2013" name="Genome Biol. Evol.">
        <title>Genomes of Stigonematalean cyanobacteria (subsection V) and the evolution of oxygenic photosynthesis from prokaryotes to plastids.</title>
        <authorList>
            <person name="Dagan T."/>
            <person name="Roettger M."/>
            <person name="Stucken K."/>
            <person name="Landan G."/>
            <person name="Koch R."/>
            <person name="Major P."/>
            <person name="Gould S.B."/>
            <person name="Goremykin V.V."/>
            <person name="Rippka R."/>
            <person name="Tandeau de Marsac N."/>
            <person name="Gugger M."/>
            <person name="Lockhart P.J."/>
            <person name="Allen J.F."/>
            <person name="Brune I."/>
            <person name="Maus I."/>
            <person name="Puhler A."/>
            <person name="Martin W.F."/>
        </authorList>
    </citation>
    <scope>NUCLEOTIDE SEQUENCE [LARGE SCALE GENOMIC DNA]</scope>
    <source>
        <strain evidence="1 2">PCC 7110</strain>
    </source>
</reference>
<dbReference type="EMBL" id="ANNX02000020">
    <property type="protein sequence ID" value="KYC42375.1"/>
    <property type="molecule type" value="Genomic_DNA"/>
</dbReference>
<gene>
    <name evidence="1" type="ORF">WA1_20620</name>
</gene>
<organism evidence="1 2">
    <name type="scientific">Scytonema hofmannii PCC 7110</name>
    <dbReference type="NCBI Taxonomy" id="128403"/>
    <lineage>
        <taxon>Bacteria</taxon>
        <taxon>Bacillati</taxon>
        <taxon>Cyanobacteriota</taxon>
        <taxon>Cyanophyceae</taxon>
        <taxon>Nostocales</taxon>
        <taxon>Scytonemataceae</taxon>
        <taxon>Scytonema</taxon>
    </lineage>
</organism>
<evidence type="ECO:0000313" key="2">
    <source>
        <dbReference type="Proteomes" id="UP000076925"/>
    </source>
</evidence>
<accession>A0A139XCH2</accession>
<dbReference type="Proteomes" id="UP000076925">
    <property type="component" value="Unassembled WGS sequence"/>
</dbReference>
<name>A0A139XCH2_9CYAN</name>
<dbReference type="AlphaFoldDB" id="A0A139XCH2"/>
<comment type="caution">
    <text evidence="1">The sequence shown here is derived from an EMBL/GenBank/DDBJ whole genome shotgun (WGS) entry which is preliminary data.</text>
</comment>
<proteinExistence type="predicted"/>
<protein>
    <submittedName>
        <fullName evidence="1">Uncharacterized protein</fullName>
    </submittedName>
</protein>
<dbReference type="RefSeq" id="WP_017741650.1">
    <property type="nucleotide sequence ID" value="NZ_KQ976354.1"/>
</dbReference>